<feature type="chain" id="PRO_5037619327" description="T9SS type A sorting domain-containing protein" evidence="1">
    <location>
        <begin position="26"/>
        <end position="553"/>
    </location>
</feature>
<sequence length="553" mass="59718">MSTKQLFYSLALTALSWGGCSPVRAQSQPALPYECIGALAPTPGAHWKNPAPSRPAPDLVLPACAPPYFIKINIHYLLNGSGTGNFNEENDGGSATAADWQSGSQWLETTGNGPVGQPLPYLAPEARYNGYQFAEDIVAAAIAQMGINPPMQLPVGNTTPNLPKPLNYVLGGVYFHRDDSLYRYNPEDWYQYPDGVLNPAQFNQFGINKTNEINVFLMGQVTKPSITPDSPRWIYNTGGAAALGFRINNNWIKLGNIWRVHLISRARNNGVDPDVAWSFGAALNHELGHLLNLAHPFSGDNCADTPGGIRPDEGNNLMDYGQHLAMTPCQISTALENLIGDYYDYYSCGGCQPPNAFFTMPEYVPIGPKAQLFCPVVLDGRGSFAETSYQYSLTPVDSLNEPVGPGVLGSGSGMVGKVCLNGLFLQPNSRYAVTLTVTNSCGSNAMTKYFSTELREAAEVGPAPATTGLQIYPNPAPATGFTLLSPALPAEPPTVRNSQGQAVALEQLGQRRDAAGWHTTYRLQQQLSKPGLYVVETTNAGQHFVQRLAIQTE</sequence>
<dbReference type="PROSITE" id="PS51257">
    <property type="entry name" value="PROKAR_LIPOPROTEIN"/>
    <property type="match status" value="1"/>
</dbReference>
<dbReference type="GO" id="GO:0008237">
    <property type="term" value="F:metallopeptidase activity"/>
    <property type="evidence" value="ECO:0007669"/>
    <property type="project" value="InterPro"/>
</dbReference>
<dbReference type="AlphaFoldDB" id="A0A927BAZ4"/>
<evidence type="ECO:0008006" key="4">
    <source>
        <dbReference type="Google" id="ProtNLM"/>
    </source>
</evidence>
<proteinExistence type="predicted"/>
<name>A0A927BAZ4_9BACT</name>
<evidence type="ECO:0000313" key="2">
    <source>
        <dbReference type="EMBL" id="MBD2766787.1"/>
    </source>
</evidence>
<protein>
    <recommendedName>
        <fullName evidence="4">T9SS type A sorting domain-containing protein</fullName>
    </recommendedName>
</protein>
<keyword evidence="1" id="KW-0732">Signal</keyword>
<evidence type="ECO:0000256" key="1">
    <source>
        <dbReference type="SAM" id="SignalP"/>
    </source>
</evidence>
<gene>
    <name evidence="2" type="ORF">IC235_02640</name>
</gene>
<comment type="caution">
    <text evidence="2">The sequence shown here is derived from an EMBL/GenBank/DDBJ whole genome shotgun (WGS) entry which is preliminary data.</text>
</comment>
<keyword evidence="3" id="KW-1185">Reference proteome</keyword>
<dbReference type="SUPFAM" id="SSF55486">
    <property type="entry name" value="Metalloproteases ('zincins'), catalytic domain"/>
    <property type="match status" value="1"/>
</dbReference>
<reference evidence="2" key="1">
    <citation type="submission" date="2020-09" db="EMBL/GenBank/DDBJ databases">
        <authorList>
            <person name="Kim M.K."/>
        </authorList>
    </citation>
    <scope>NUCLEOTIDE SEQUENCE</scope>
    <source>
        <strain evidence="2">BT664</strain>
    </source>
</reference>
<dbReference type="EMBL" id="JACXAD010000002">
    <property type="protein sequence ID" value="MBD2766787.1"/>
    <property type="molecule type" value="Genomic_DNA"/>
</dbReference>
<organism evidence="2 3">
    <name type="scientific">Hymenobacter montanus</name>
    <dbReference type="NCBI Taxonomy" id="2771359"/>
    <lineage>
        <taxon>Bacteria</taxon>
        <taxon>Pseudomonadati</taxon>
        <taxon>Bacteroidota</taxon>
        <taxon>Cytophagia</taxon>
        <taxon>Cytophagales</taxon>
        <taxon>Hymenobacteraceae</taxon>
        <taxon>Hymenobacter</taxon>
    </lineage>
</organism>
<evidence type="ECO:0000313" key="3">
    <source>
        <dbReference type="Proteomes" id="UP000612233"/>
    </source>
</evidence>
<feature type="signal peptide" evidence="1">
    <location>
        <begin position="1"/>
        <end position="25"/>
    </location>
</feature>
<dbReference type="Gene3D" id="3.40.390.10">
    <property type="entry name" value="Collagenase (Catalytic Domain)"/>
    <property type="match status" value="1"/>
</dbReference>
<dbReference type="InterPro" id="IPR024079">
    <property type="entry name" value="MetalloPept_cat_dom_sf"/>
</dbReference>
<dbReference type="Proteomes" id="UP000612233">
    <property type="component" value="Unassembled WGS sequence"/>
</dbReference>
<accession>A0A927BAZ4</accession>
<dbReference type="RefSeq" id="WP_191003611.1">
    <property type="nucleotide sequence ID" value="NZ_JACXAD010000002.1"/>
</dbReference>